<evidence type="ECO:0000313" key="2">
    <source>
        <dbReference type="Proteomes" id="UP000266673"/>
    </source>
</evidence>
<dbReference type="AlphaFoldDB" id="A0A397VTE3"/>
<evidence type="ECO:0000313" key="1">
    <source>
        <dbReference type="EMBL" id="RIB25031.1"/>
    </source>
</evidence>
<protein>
    <submittedName>
        <fullName evidence="1">Uncharacterized protein</fullName>
    </submittedName>
</protein>
<dbReference type="EMBL" id="QKWP01000191">
    <property type="protein sequence ID" value="RIB25031.1"/>
    <property type="molecule type" value="Genomic_DNA"/>
</dbReference>
<accession>A0A397VTE3</accession>
<organism evidence="1 2">
    <name type="scientific">Gigaspora rosea</name>
    <dbReference type="NCBI Taxonomy" id="44941"/>
    <lineage>
        <taxon>Eukaryota</taxon>
        <taxon>Fungi</taxon>
        <taxon>Fungi incertae sedis</taxon>
        <taxon>Mucoromycota</taxon>
        <taxon>Glomeromycotina</taxon>
        <taxon>Glomeromycetes</taxon>
        <taxon>Diversisporales</taxon>
        <taxon>Gigasporaceae</taxon>
        <taxon>Gigaspora</taxon>
    </lineage>
</organism>
<dbReference type="Proteomes" id="UP000266673">
    <property type="component" value="Unassembled WGS sequence"/>
</dbReference>
<name>A0A397VTE3_9GLOM</name>
<reference evidence="1 2" key="1">
    <citation type="submission" date="2018-06" db="EMBL/GenBank/DDBJ databases">
        <title>Comparative genomics reveals the genomic features of Rhizophagus irregularis, R. cerebriforme, R. diaphanum and Gigaspora rosea, and their symbiotic lifestyle signature.</title>
        <authorList>
            <person name="Morin E."/>
            <person name="San Clemente H."/>
            <person name="Chen E.C.H."/>
            <person name="De La Providencia I."/>
            <person name="Hainaut M."/>
            <person name="Kuo A."/>
            <person name="Kohler A."/>
            <person name="Murat C."/>
            <person name="Tang N."/>
            <person name="Roy S."/>
            <person name="Loubradou J."/>
            <person name="Henrissat B."/>
            <person name="Grigoriev I.V."/>
            <person name="Corradi N."/>
            <person name="Roux C."/>
            <person name="Martin F.M."/>
        </authorList>
    </citation>
    <scope>NUCLEOTIDE SEQUENCE [LARGE SCALE GENOMIC DNA]</scope>
    <source>
        <strain evidence="1 2">DAOM 194757</strain>
    </source>
</reference>
<sequence length="377" mass="43115">MNFVKNLLLKLRREAKRVRISVEEVGITSRKVDVTYKDIGTTMEDMKTTNEDISMINLIGTIEAIAKIFYEREHVKKEGSIYSYDELREVFQANKCLENFFDQLYLAARPLERGTRNEGIDTLANLGVSTTSKAVDQKKQIADGHEKYVENALSKYLDKAFVLNIDDYYNIHISWQSDSTSTSRPAHMATIVANLCFMAAIPYNGVLNPKFIDSELIIKHLDKQFITTLGIPYHECYQNYRGERSNNELIEKLTLHSYNDSYTNCFDNGIVLSCGHGYHGCCLQRCNFKCLICLGYLKNEIKVNIKSLKLSMTKNLGENKFIEEQAEGTGDDESDDTEAVVGKIEIEDNLLENAKKTFLNAKIRCIYFKKNLINSFK</sequence>
<gene>
    <name evidence="1" type="ORF">C2G38_2031419</name>
</gene>
<comment type="caution">
    <text evidence="1">The sequence shown here is derived from an EMBL/GenBank/DDBJ whole genome shotgun (WGS) entry which is preliminary data.</text>
</comment>
<dbReference type="STRING" id="44941.A0A397VTE3"/>
<keyword evidence="2" id="KW-1185">Reference proteome</keyword>
<proteinExistence type="predicted"/>